<proteinExistence type="predicted"/>
<reference evidence="1" key="2">
    <citation type="submission" date="2025-08" db="UniProtKB">
        <authorList>
            <consortium name="Ensembl"/>
        </authorList>
    </citation>
    <scope>IDENTIFICATION</scope>
</reference>
<reference evidence="1" key="1">
    <citation type="submission" date="2015-11" db="EMBL/GenBank/DDBJ databases">
        <authorList>
            <consortium name="International Coturnix japonica Genome Analysis Consortium"/>
            <person name="Warren W."/>
            <person name="Burt D.W."/>
            <person name="Antin P.B."/>
            <person name="Lanford R."/>
            <person name="Gros J."/>
            <person name="Wilson R.K."/>
        </authorList>
    </citation>
    <scope>NUCLEOTIDE SEQUENCE [LARGE SCALE GENOMIC DNA]</scope>
</reference>
<keyword evidence="2" id="KW-1185">Reference proteome</keyword>
<reference evidence="1" key="3">
    <citation type="submission" date="2025-09" db="UniProtKB">
        <authorList>
            <consortium name="Ensembl"/>
        </authorList>
    </citation>
    <scope>IDENTIFICATION</scope>
</reference>
<dbReference type="Proteomes" id="UP000694412">
    <property type="component" value="Chromosome 24"/>
</dbReference>
<evidence type="ECO:0000313" key="1">
    <source>
        <dbReference type="Ensembl" id="ENSCJPP00005006530.1"/>
    </source>
</evidence>
<accession>A0A8C2T0F4</accession>
<dbReference type="AlphaFoldDB" id="A0A8C2T0F4"/>
<dbReference type="Ensembl" id="ENSCJPT00005010288.1">
    <property type="protein sequence ID" value="ENSCJPP00005006530.1"/>
    <property type="gene ID" value="ENSCJPG00005006102.1"/>
</dbReference>
<protein>
    <submittedName>
        <fullName evidence="1">Uncharacterized protein</fullName>
    </submittedName>
</protein>
<sequence>MVRQGNWFAVPTACYHGHRLGNPSTVLLPFSNSTTKDLDRILIPTSVFLKSPQPLVWLSAAFWYMYISSGCSSCEMMRVHTDTSQCPIAYAKFRSEQPATFIFLFNRGGSKQLITRHSSIV</sequence>
<name>A0A8C2T0F4_COTJA</name>
<organism evidence="1 2">
    <name type="scientific">Coturnix japonica</name>
    <name type="common">Japanese quail</name>
    <name type="synonym">Coturnix coturnix japonica</name>
    <dbReference type="NCBI Taxonomy" id="93934"/>
    <lineage>
        <taxon>Eukaryota</taxon>
        <taxon>Metazoa</taxon>
        <taxon>Chordata</taxon>
        <taxon>Craniata</taxon>
        <taxon>Vertebrata</taxon>
        <taxon>Euteleostomi</taxon>
        <taxon>Archelosauria</taxon>
        <taxon>Archosauria</taxon>
        <taxon>Dinosauria</taxon>
        <taxon>Saurischia</taxon>
        <taxon>Theropoda</taxon>
        <taxon>Coelurosauria</taxon>
        <taxon>Aves</taxon>
        <taxon>Neognathae</taxon>
        <taxon>Galloanserae</taxon>
        <taxon>Galliformes</taxon>
        <taxon>Phasianidae</taxon>
        <taxon>Perdicinae</taxon>
        <taxon>Coturnix</taxon>
    </lineage>
</organism>
<evidence type="ECO:0000313" key="2">
    <source>
        <dbReference type="Proteomes" id="UP000694412"/>
    </source>
</evidence>